<keyword evidence="1" id="KW-0812">Transmembrane</keyword>
<dbReference type="EMBL" id="LT629745">
    <property type="protein sequence ID" value="SDR84254.1"/>
    <property type="molecule type" value="Genomic_DNA"/>
</dbReference>
<accession>A0A1H1MBN5</accession>
<protein>
    <recommendedName>
        <fullName evidence="4">DUF2975 domain-containing protein</fullName>
    </recommendedName>
</protein>
<sequence>MNSSKSFRNLINFGYYFMIVIWMIILGLLIFSIFLDSNRIMAFFNSSTEISIKSKSALISVISYTLISGAFWLYILRLFRNLLDSLLDEPLFDQFQSTSFKLIGRQIILLTNIDLLALFIFRLIFEKRLELEFDMIEYWLVIALGLFMVFLSKVFNEAKILKEENELTV</sequence>
<name>A0A1H1MBN5_9FLAO</name>
<organism evidence="2 3">
    <name type="scientific">Christiangramia echinicola</name>
    <dbReference type="NCBI Taxonomy" id="279359"/>
    <lineage>
        <taxon>Bacteria</taxon>
        <taxon>Pseudomonadati</taxon>
        <taxon>Bacteroidota</taxon>
        <taxon>Flavobacteriia</taxon>
        <taxon>Flavobacteriales</taxon>
        <taxon>Flavobacteriaceae</taxon>
        <taxon>Christiangramia</taxon>
    </lineage>
</organism>
<evidence type="ECO:0008006" key="4">
    <source>
        <dbReference type="Google" id="ProtNLM"/>
    </source>
</evidence>
<dbReference type="Proteomes" id="UP000198858">
    <property type="component" value="Chromosome I"/>
</dbReference>
<feature type="transmembrane region" description="Helical" evidence="1">
    <location>
        <begin position="13"/>
        <end position="35"/>
    </location>
</feature>
<proteinExistence type="predicted"/>
<evidence type="ECO:0000313" key="3">
    <source>
        <dbReference type="Proteomes" id="UP000198858"/>
    </source>
</evidence>
<dbReference type="Pfam" id="PF11188">
    <property type="entry name" value="DUF2975"/>
    <property type="match status" value="1"/>
</dbReference>
<dbReference type="STRING" id="1250231.SAMN04488552_1241"/>
<keyword evidence="1" id="KW-1133">Transmembrane helix</keyword>
<evidence type="ECO:0000256" key="1">
    <source>
        <dbReference type="SAM" id="Phobius"/>
    </source>
</evidence>
<evidence type="ECO:0000313" key="2">
    <source>
        <dbReference type="EMBL" id="SDR84254.1"/>
    </source>
</evidence>
<keyword evidence="1" id="KW-0472">Membrane</keyword>
<feature type="transmembrane region" description="Helical" evidence="1">
    <location>
        <begin position="56"/>
        <end position="75"/>
    </location>
</feature>
<keyword evidence="3" id="KW-1185">Reference proteome</keyword>
<reference evidence="2 3" key="1">
    <citation type="submission" date="2016-10" db="EMBL/GenBank/DDBJ databases">
        <authorList>
            <person name="Varghese N."/>
            <person name="Submissions S."/>
        </authorList>
    </citation>
    <scope>NUCLEOTIDE SEQUENCE [LARGE SCALE GENOMIC DNA]</scope>
    <source>
        <strain evidence="2 3">Mar_2010_102</strain>
    </source>
</reference>
<feature type="transmembrane region" description="Helical" evidence="1">
    <location>
        <begin position="107"/>
        <end position="125"/>
    </location>
</feature>
<dbReference type="InterPro" id="IPR021354">
    <property type="entry name" value="DUF2975"/>
</dbReference>
<feature type="transmembrane region" description="Helical" evidence="1">
    <location>
        <begin position="137"/>
        <end position="155"/>
    </location>
</feature>
<dbReference type="AlphaFoldDB" id="A0A1H1MBN5"/>
<gene>
    <name evidence="2" type="ORF">SAMN04488552_1241</name>
</gene>